<protein>
    <submittedName>
        <fullName evidence="1">Uncharacterized protein</fullName>
    </submittedName>
</protein>
<sequence length="507" mass="57260">MTERILALKGSLGKKDFQALLGEEKLVEGILKNVTDPDLETLQVALKEIDLAKDILSKPWKIVDKRGFKKALREEPLLAGKMLRQISGLDEDTFLKSLYYPNPDDSLPLAILRLAGPSCDVSTYNAMLEKKDLVFLILSKIDLYMPLVDLDTIEKEGDFIEKILKLDGEMHIIAFRNMIENVNLVNDILEKVPDADLKTLQAALSDVDLAKVILALVEEGEKISKDSFEKTFIPKISVSIEDEGELDQDKNKGEGEDCESWVSPIMETRDLAEKLWKLKVNFKRNTFLLALKNSSSPELIRLVLDKVKDVDSAFLGEVLSSFNGVEISKDLRRLEKILELTEDKDYILKLLHYDGDISALINVKDEIEKIRRGVFNRLPDGDRKKYFEEAFPTYKSNVMKHSIDFIVSKDKDPEQLKGQLYDCESKLLSGSRLKNDRSDPGKFSRAAMRVLSKAIPLLLGAGMVVDRLINRDGNSSKLFQLCRYAAAASSADNIKDSTDDIFKRLHS</sequence>
<dbReference type="Proteomes" id="UP000094329">
    <property type="component" value="Unassembled WGS sequence"/>
</dbReference>
<dbReference type="RefSeq" id="WP_069313912.1">
    <property type="nucleotide sequence ID" value="NZ_MDTU01000002.1"/>
</dbReference>
<organism evidence="1 2">
    <name type="scientific">Piscirickettsia litoralis</name>
    <dbReference type="NCBI Taxonomy" id="1891921"/>
    <lineage>
        <taxon>Bacteria</taxon>
        <taxon>Pseudomonadati</taxon>
        <taxon>Pseudomonadota</taxon>
        <taxon>Gammaproteobacteria</taxon>
        <taxon>Thiotrichales</taxon>
        <taxon>Piscirickettsiaceae</taxon>
        <taxon>Piscirickettsia</taxon>
    </lineage>
</organism>
<comment type="caution">
    <text evidence="1">The sequence shown here is derived from an EMBL/GenBank/DDBJ whole genome shotgun (WGS) entry which is preliminary data.</text>
</comment>
<evidence type="ECO:0000313" key="1">
    <source>
        <dbReference type="EMBL" id="ODN41447.1"/>
    </source>
</evidence>
<keyword evidence="2" id="KW-1185">Reference proteome</keyword>
<evidence type="ECO:0000313" key="2">
    <source>
        <dbReference type="Proteomes" id="UP000094329"/>
    </source>
</evidence>
<accession>A0ABX2ZXZ1</accession>
<gene>
    <name evidence="1" type="ORF">BGC07_15090</name>
</gene>
<dbReference type="EMBL" id="MDTU01000002">
    <property type="protein sequence ID" value="ODN41447.1"/>
    <property type="molecule type" value="Genomic_DNA"/>
</dbReference>
<reference evidence="1 2" key="1">
    <citation type="submission" date="2016-08" db="EMBL/GenBank/DDBJ databases">
        <title>Draft genome sequence of Candidatus Piscirickettsia litoralis, from seawater.</title>
        <authorList>
            <person name="Wan X."/>
            <person name="Lee A.J."/>
            <person name="Hou S."/>
            <person name="Donachie S.P."/>
        </authorList>
    </citation>
    <scope>NUCLEOTIDE SEQUENCE [LARGE SCALE GENOMIC DNA]</scope>
    <source>
        <strain evidence="1 2">Y2</strain>
    </source>
</reference>
<proteinExistence type="predicted"/>
<name>A0ABX2ZXZ1_9GAMM</name>